<organism evidence="2 3">
    <name type="scientific">Aphanomyces astaci</name>
    <name type="common">Crayfish plague agent</name>
    <dbReference type="NCBI Taxonomy" id="112090"/>
    <lineage>
        <taxon>Eukaryota</taxon>
        <taxon>Sar</taxon>
        <taxon>Stramenopiles</taxon>
        <taxon>Oomycota</taxon>
        <taxon>Saprolegniomycetes</taxon>
        <taxon>Saprolegniales</taxon>
        <taxon>Verrucalvaceae</taxon>
        <taxon>Aphanomyces</taxon>
    </lineage>
</organism>
<keyword evidence="1" id="KW-1133">Transmembrane helix</keyword>
<dbReference type="EMBL" id="QUTG01003509">
    <property type="protein sequence ID" value="RHY91294.1"/>
    <property type="molecule type" value="Genomic_DNA"/>
</dbReference>
<dbReference type="PANTHER" id="PTHR37067">
    <property type="entry name" value="PX DOMAIN-CONTAINING PROTEIN"/>
    <property type="match status" value="1"/>
</dbReference>
<dbReference type="VEuPathDB" id="FungiDB:H257_16556"/>
<gene>
    <name evidence="2" type="ORF">DYB35_003263</name>
</gene>
<comment type="caution">
    <text evidence="2">The sequence shown here is derived from an EMBL/GenBank/DDBJ whole genome shotgun (WGS) entry which is preliminary data.</text>
</comment>
<proteinExistence type="predicted"/>
<keyword evidence="1" id="KW-0812">Transmembrane</keyword>
<protein>
    <submittedName>
        <fullName evidence="2">Uncharacterized protein</fullName>
    </submittedName>
</protein>
<keyword evidence="1" id="KW-0472">Membrane</keyword>
<evidence type="ECO:0000256" key="1">
    <source>
        <dbReference type="SAM" id="Phobius"/>
    </source>
</evidence>
<dbReference type="AlphaFoldDB" id="A0A418D9G6"/>
<sequence length="167" mass="18916">MHMVATDDNPVLQIWCAPHQIDLVVKQAAECVADGTLNQVHRPFAIFVRQQANLMKSMNFKHRRERMEFCVENCPDNAPICEWWLMTFCIAPIIDVVNITFAILVSRSLHIAQQESHVNALVSTLTAMLDVTIVDQGESDDEQHESFKSMRIPVDSIVHSPRSSTTT</sequence>
<reference evidence="2 3" key="1">
    <citation type="submission" date="2018-08" db="EMBL/GenBank/DDBJ databases">
        <title>Aphanomyces genome sequencing and annotation.</title>
        <authorList>
            <person name="Minardi D."/>
            <person name="Oidtmann B."/>
            <person name="Van Der Giezen M."/>
            <person name="Studholme D.J."/>
        </authorList>
    </citation>
    <scope>NUCLEOTIDE SEQUENCE [LARGE SCALE GENOMIC DNA]</scope>
    <source>
        <strain evidence="2 3">Sv</strain>
    </source>
</reference>
<feature type="transmembrane region" description="Helical" evidence="1">
    <location>
        <begin position="83"/>
        <end position="105"/>
    </location>
</feature>
<evidence type="ECO:0000313" key="3">
    <source>
        <dbReference type="Proteomes" id="UP000285712"/>
    </source>
</evidence>
<name>A0A418D9G6_APHAT</name>
<dbReference type="Proteomes" id="UP000285712">
    <property type="component" value="Unassembled WGS sequence"/>
</dbReference>
<evidence type="ECO:0000313" key="2">
    <source>
        <dbReference type="EMBL" id="RHY91294.1"/>
    </source>
</evidence>
<accession>A0A418D9G6</accession>
<dbReference type="PANTHER" id="PTHR37067:SF3">
    <property type="entry name" value="PX DOMAIN-CONTAINING PROTEIN"/>
    <property type="match status" value="1"/>
</dbReference>